<dbReference type="PANTHER" id="PTHR36443">
    <property type="entry name" value="BSR5223 PROTEIN"/>
    <property type="match status" value="1"/>
</dbReference>
<keyword evidence="1" id="KW-1133">Transmembrane helix</keyword>
<gene>
    <name evidence="2" type="ORF">SAMN04487861_101193</name>
</gene>
<evidence type="ECO:0000256" key="1">
    <source>
        <dbReference type="SAM" id="Phobius"/>
    </source>
</evidence>
<evidence type="ECO:0000313" key="3">
    <source>
        <dbReference type="Proteomes" id="UP000183639"/>
    </source>
</evidence>
<evidence type="ECO:0008006" key="4">
    <source>
        <dbReference type="Google" id="ProtNLM"/>
    </source>
</evidence>
<name>A0A1I3BSE9_SELRU</name>
<accession>A0A1I3BSE9</accession>
<dbReference type="InterPro" id="IPR021320">
    <property type="entry name" value="DUF2905"/>
</dbReference>
<protein>
    <recommendedName>
        <fullName evidence="4">DUF2905 domain-containing protein</fullName>
    </recommendedName>
</protein>
<organism evidence="2 3">
    <name type="scientific">Selenomonas ruminantium</name>
    <dbReference type="NCBI Taxonomy" id="971"/>
    <lineage>
        <taxon>Bacteria</taxon>
        <taxon>Bacillati</taxon>
        <taxon>Bacillota</taxon>
        <taxon>Negativicutes</taxon>
        <taxon>Selenomonadales</taxon>
        <taxon>Selenomonadaceae</taxon>
        <taxon>Selenomonas</taxon>
    </lineage>
</organism>
<evidence type="ECO:0000313" key="2">
    <source>
        <dbReference type="EMBL" id="SFH65100.1"/>
    </source>
</evidence>
<dbReference type="AlphaFoldDB" id="A0A1I3BSE9"/>
<dbReference type="Proteomes" id="UP000183639">
    <property type="component" value="Unassembled WGS sequence"/>
</dbReference>
<keyword evidence="1" id="KW-0472">Membrane</keyword>
<reference evidence="2 3" key="1">
    <citation type="submission" date="2016-10" db="EMBL/GenBank/DDBJ databases">
        <authorList>
            <person name="de Groot N.N."/>
        </authorList>
    </citation>
    <scope>NUCLEOTIDE SEQUENCE [LARGE SCALE GENOMIC DNA]</scope>
    <source>
        <strain evidence="2 3">Z108</strain>
    </source>
</reference>
<dbReference type="RefSeq" id="WP_075441567.1">
    <property type="nucleotide sequence ID" value="NZ_FOQK01000001.1"/>
</dbReference>
<feature type="transmembrane region" description="Helical" evidence="1">
    <location>
        <begin position="7"/>
        <end position="26"/>
    </location>
</feature>
<dbReference type="PANTHER" id="PTHR36443:SF1">
    <property type="entry name" value="BSR5223 PROTEIN"/>
    <property type="match status" value="1"/>
</dbReference>
<feature type="transmembrane region" description="Helical" evidence="1">
    <location>
        <begin position="46"/>
        <end position="68"/>
    </location>
</feature>
<dbReference type="Pfam" id="PF11146">
    <property type="entry name" value="DUF2905"/>
    <property type="match status" value="1"/>
</dbReference>
<dbReference type="EMBL" id="FOQK01000001">
    <property type="protein sequence ID" value="SFH65100.1"/>
    <property type="molecule type" value="Genomic_DNA"/>
</dbReference>
<sequence length="70" mass="7438">MSDIGKMLIGMGILLIVVGGILHFGGKFLPLGKLPGDISITGEHGSFYFPVVTCIIISIVLSVIANLFHR</sequence>
<proteinExistence type="predicted"/>
<keyword evidence="1" id="KW-0812">Transmembrane</keyword>